<dbReference type="EMBL" id="HBHX01033925">
    <property type="protein sequence ID" value="CAE0118169.1"/>
    <property type="molecule type" value="Transcribed_RNA"/>
</dbReference>
<protein>
    <recommendedName>
        <fullName evidence="3">Ankyrin repeat domain-containing protein</fullName>
    </recommendedName>
</protein>
<accession>A0A7S3AX71</accession>
<proteinExistence type="predicted"/>
<feature type="region of interest" description="Disordered" evidence="1">
    <location>
        <begin position="43"/>
        <end position="63"/>
    </location>
</feature>
<feature type="compositionally biased region" description="Basic and acidic residues" evidence="1">
    <location>
        <begin position="52"/>
        <end position="61"/>
    </location>
</feature>
<dbReference type="SUPFAM" id="SSF48403">
    <property type="entry name" value="Ankyrin repeat"/>
    <property type="match status" value="1"/>
</dbReference>
<name>A0A7S3AX71_9EUKA</name>
<evidence type="ECO:0000256" key="1">
    <source>
        <dbReference type="SAM" id="MobiDB-lite"/>
    </source>
</evidence>
<gene>
    <name evidence="2" type="ORF">HERI1096_LOCUS18868</name>
</gene>
<evidence type="ECO:0000313" key="2">
    <source>
        <dbReference type="EMBL" id="CAE0118169.1"/>
    </source>
</evidence>
<dbReference type="AlphaFoldDB" id="A0A7S3AX71"/>
<dbReference type="InterPro" id="IPR036770">
    <property type="entry name" value="Ankyrin_rpt-contain_sf"/>
</dbReference>
<sequence>MAHGAQAGVYVLACGLDAGSVAGLENTAEDQARWHEAHLREMNGGEQSVQEQAREAERESQRATAVRKVTQQWARLGFAQAKFASEFWYVTPSRLGLKTKGEVSDLRITEMPERQPIAELDKPLIAYLPSSQDAPLAEFETEIRRHVAKGANLDRSHALIRAVMNGVTSEAHLGLLVRMGANPSGADEHGETALHATAHLIGGHEATRAGAVTAAKTLVGLGANPSAKNVYGDTALHAVLKQMRHYKDFDGAFGGLKERHWQLGRDDEKQSYQLLLVLLDPTQRAELIGGVLTPRQDYRLRFYAETRGDMARDSAPEFQTRVPLPSEHMDFEVPMWTYIPKSVRAEEVYKSFVYGWIQVLEAIKEIHSPRANHHAQALPTIDAVTRELLQGRYRYDDRYTNFFLGHGGKVEFAIDGLLDLTEASEEFFDVYFGDYASEGASDEYEALPEHPLDDCWDFVRYHFLGPKGEVRKGPFE</sequence>
<dbReference type="Gene3D" id="1.25.40.20">
    <property type="entry name" value="Ankyrin repeat-containing domain"/>
    <property type="match status" value="1"/>
</dbReference>
<organism evidence="2">
    <name type="scientific">Haptolina ericina</name>
    <dbReference type="NCBI Taxonomy" id="156174"/>
    <lineage>
        <taxon>Eukaryota</taxon>
        <taxon>Haptista</taxon>
        <taxon>Haptophyta</taxon>
        <taxon>Prymnesiophyceae</taxon>
        <taxon>Prymnesiales</taxon>
        <taxon>Prymnesiaceae</taxon>
        <taxon>Haptolina</taxon>
    </lineage>
</organism>
<evidence type="ECO:0008006" key="3">
    <source>
        <dbReference type="Google" id="ProtNLM"/>
    </source>
</evidence>
<reference evidence="2" key="1">
    <citation type="submission" date="2021-01" db="EMBL/GenBank/DDBJ databases">
        <authorList>
            <person name="Corre E."/>
            <person name="Pelletier E."/>
            <person name="Niang G."/>
            <person name="Scheremetjew M."/>
            <person name="Finn R."/>
            <person name="Kale V."/>
            <person name="Holt S."/>
            <person name="Cochrane G."/>
            <person name="Meng A."/>
            <person name="Brown T."/>
            <person name="Cohen L."/>
        </authorList>
    </citation>
    <scope>NUCLEOTIDE SEQUENCE</scope>
    <source>
        <strain evidence="2">CCMP281</strain>
    </source>
</reference>